<dbReference type="InterPro" id="IPR053209">
    <property type="entry name" value="Gramillin-biosynth_MTr"/>
</dbReference>
<dbReference type="PANTHER" id="PTHR47643">
    <property type="entry name" value="TPR DOMAIN PROTEIN (AFU_ORTHOLOGUE AFUA_5G12710)"/>
    <property type="match status" value="1"/>
</dbReference>
<dbReference type="SUPFAM" id="SSF48452">
    <property type="entry name" value="TPR-like"/>
    <property type="match status" value="1"/>
</dbReference>
<accession>A0ABP0AQT9</accession>
<dbReference type="InterPro" id="IPR046341">
    <property type="entry name" value="SET_dom_sf"/>
</dbReference>
<proteinExistence type="predicted"/>
<dbReference type="EMBL" id="CAWUHB010000002">
    <property type="protein sequence ID" value="CAK7209588.1"/>
    <property type="molecule type" value="Genomic_DNA"/>
</dbReference>
<sequence length="552" mass="60159">MRLRDLTLETQHRGHVLIVRTFAVPVKMSAIHSPIEDEYGDVEQLAIYNLHPSTQPGNFLPDGSIVAIKEPYYKRTSDGNLFVRVDHPTDFLILKPGHKMIPPGRVAAGNFEAAVDLYSDALLEAAATDLGGEKYEEAAAASDSSLFRAGRAAYELEGFAQARQHFSRALELDASHAETRLELARTAKRLAEQQSGKLYSVSTMAKEAAANQENQQDKHQHLRLDHASFLKRTKIAQTENRGRGLFATEKIKAGDIVLAEKAFAVPQHLKDDSTATMLINVGTNRIPTGLQSRLLQATIDKMTWNPTCAKRYLELFDGGKFKESDGGAVQVVDGRVVVDTFQVQAIAELNAFASEPADEEGSGGGGGGGEPFCGLCHAESQDNTTTTMPMGVLGKRALVAQQIKAFLSANKLTSRNVWSIPAAKKAQGCRLLAQVRETYMASLFARLPRPECVGIGLWVARATSSENPHQDLPQYLEVLRDLGYFVAIQGHNAVVDLAAPYPMIAAVHAMMHASDCLKVVGKAQAALVLKALARRTFVGLHGSEDEFLQFEM</sequence>
<reference evidence="2 3" key="1">
    <citation type="submission" date="2024-01" db="EMBL/GenBank/DDBJ databases">
        <authorList>
            <person name="Allen C."/>
            <person name="Tagirdzhanova G."/>
        </authorList>
    </citation>
    <scope>NUCLEOTIDE SEQUENCE [LARGE SCALE GENOMIC DNA]</scope>
</reference>
<dbReference type="PROSITE" id="PS50005">
    <property type="entry name" value="TPR"/>
    <property type="match status" value="1"/>
</dbReference>
<dbReference type="Gene3D" id="1.25.40.10">
    <property type="entry name" value="Tetratricopeptide repeat domain"/>
    <property type="match status" value="1"/>
</dbReference>
<protein>
    <submittedName>
        <fullName evidence="2">Uncharacterized protein</fullName>
    </submittedName>
</protein>
<evidence type="ECO:0000313" key="3">
    <source>
        <dbReference type="Proteomes" id="UP001642405"/>
    </source>
</evidence>
<dbReference type="InterPro" id="IPR011990">
    <property type="entry name" value="TPR-like_helical_dom_sf"/>
</dbReference>
<keyword evidence="3" id="KW-1185">Reference proteome</keyword>
<gene>
    <name evidence="2" type="ORF">SCUCBS95973_000491</name>
</gene>
<evidence type="ECO:0000313" key="2">
    <source>
        <dbReference type="EMBL" id="CAK7209588.1"/>
    </source>
</evidence>
<name>A0ABP0AQT9_9PEZI</name>
<keyword evidence="1" id="KW-0802">TPR repeat</keyword>
<organism evidence="2 3">
    <name type="scientific">Sporothrix curviconia</name>
    <dbReference type="NCBI Taxonomy" id="1260050"/>
    <lineage>
        <taxon>Eukaryota</taxon>
        <taxon>Fungi</taxon>
        <taxon>Dikarya</taxon>
        <taxon>Ascomycota</taxon>
        <taxon>Pezizomycotina</taxon>
        <taxon>Sordariomycetes</taxon>
        <taxon>Sordariomycetidae</taxon>
        <taxon>Ophiostomatales</taxon>
        <taxon>Ophiostomataceae</taxon>
        <taxon>Sporothrix</taxon>
    </lineage>
</organism>
<evidence type="ECO:0000256" key="1">
    <source>
        <dbReference type="PROSITE-ProRule" id="PRU00339"/>
    </source>
</evidence>
<comment type="caution">
    <text evidence="2">The sequence shown here is derived from an EMBL/GenBank/DDBJ whole genome shotgun (WGS) entry which is preliminary data.</text>
</comment>
<dbReference type="PANTHER" id="PTHR47643:SF2">
    <property type="entry name" value="TPR DOMAIN PROTEIN (AFU_ORTHOLOGUE AFUA_5G12710)"/>
    <property type="match status" value="1"/>
</dbReference>
<dbReference type="SUPFAM" id="SSF82199">
    <property type="entry name" value="SET domain"/>
    <property type="match status" value="1"/>
</dbReference>
<feature type="repeat" description="TPR" evidence="1">
    <location>
        <begin position="143"/>
        <end position="176"/>
    </location>
</feature>
<dbReference type="InterPro" id="IPR019734">
    <property type="entry name" value="TPR_rpt"/>
</dbReference>
<dbReference type="Proteomes" id="UP001642405">
    <property type="component" value="Unassembled WGS sequence"/>
</dbReference>